<dbReference type="RefSeq" id="WP_193436314.1">
    <property type="nucleotide sequence ID" value="NZ_CP063144.1"/>
</dbReference>
<keyword evidence="3 5" id="KW-0271">Exosome</keyword>
<organism evidence="7 8">
    <name type="scientific">Thermosphaera chiliense</name>
    <dbReference type="NCBI Taxonomy" id="3402707"/>
    <lineage>
        <taxon>Archaea</taxon>
        <taxon>Thermoproteota</taxon>
        <taxon>Thermoprotei</taxon>
        <taxon>Desulfurococcales</taxon>
        <taxon>Desulfurococcaceae</taxon>
        <taxon>Thermosphaera</taxon>
    </lineage>
</organism>
<accession>A0A7M1USL2</accession>
<dbReference type="InterPro" id="IPR026699">
    <property type="entry name" value="Exosome_RNA_bind1/RRP40/RRP4"/>
</dbReference>
<dbReference type="HAMAP" id="MF_00623">
    <property type="entry name" value="Exosome_Rrp4"/>
    <property type="match status" value="1"/>
</dbReference>
<dbReference type="GO" id="GO:0005737">
    <property type="term" value="C:cytoplasm"/>
    <property type="evidence" value="ECO:0007669"/>
    <property type="project" value="UniProtKB-SubCell"/>
</dbReference>
<keyword evidence="2 5" id="KW-0963">Cytoplasm</keyword>
<dbReference type="InterPro" id="IPR012340">
    <property type="entry name" value="NA-bd_OB-fold"/>
</dbReference>
<dbReference type="CDD" id="cd05789">
    <property type="entry name" value="S1_Rrp4"/>
    <property type="match status" value="1"/>
</dbReference>
<dbReference type="InterPro" id="IPR004088">
    <property type="entry name" value="KH_dom_type_1"/>
</dbReference>
<dbReference type="SUPFAM" id="SSF50249">
    <property type="entry name" value="Nucleic acid-binding proteins"/>
    <property type="match status" value="1"/>
</dbReference>
<gene>
    <name evidence="5" type="primary">rrp4</name>
    <name evidence="7" type="ORF">IMZ38_00770</name>
</gene>
<dbReference type="EMBL" id="CP063144">
    <property type="protein sequence ID" value="QOR94517.1"/>
    <property type="molecule type" value="Genomic_DNA"/>
</dbReference>
<dbReference type="Gene3D" id="3.30.1370.10">
    <property type="entry name" value="K Homology domain, type 1"/>
    <property type="match status" value="1"/>
</dbReference>
<protein>
    <recommendedName>
        <fullName evidence="5">Exosome complex component Rrp4</fullName>
    </recommendedName>
</protein>
<comment type="similarity">
    <text evidence="1 5">Belongs to the RRP4 family.</text>
</comment>
<dbReference type="NCBIfam" id="NF003181">
    <property type="entry name" value="PRK04163.1-1"/>
    <property type="match status" value="1"/>
</dbReference>
<dbReference type="GO" id="GO:0000467">
    <property type="term" value="P:exonucleolytic trimming to generate mature 3'-end of 5.8S rRNA from tricistronic rRNA transcript (SSU-rRNA, 5.8S rRNA, LSU-rRNA)"/>
    <property type="evidence" value="ECO:0007669"/>
    <property type="project" value="TreeGrafter"/>
</dbReference>
<dbReference type="SUPFAM" id="SSF110324">
    <property type="entry name" value="Ribosomal L27 protein-like"/>
    <property type="match status" value="1"/>
</dbReference>
<comment type="subcellular location">
    <subcellularLocation>
        <location evidence="5">Cytoplasm</location>
    </subcellularLocation>
</comment>
<dbReference type="KEGG" id="tcs:IMZ38_00770"/>
<evidence type="ECO:0000256" key="4">
    <source>
        <dbReference type="ARBA" id="ARBA00022884"/>
    </source>
</evidence>
<evidence type="ECO:0000256" key="2">
    <source>
        <dbReference type="ARBA" id="ARBA00022490"/>
    </source>
</evidence>
<proteinExistence type="inferred from homology"/>
<dbReference type="Gene3D" id="2.40.50.100">
    <property type="match status" value="1"/>
</dbReference>
<name>A0A7M1USL2_9CREN</name>
<evidence type="ECO:0000256" key="5">
    <source>
        <dbReference type="HAMAP-Rule" id="MF_00623"/>
    </source>
</evidence>
<keyword evidence="4 5" id="KW-0694">RNA-binding</keyword>
<dbReference type="InterPro" id="IPR023474">
    <property type="entry name" value="Rrp4"/>
</dbReference>
<dbReference type="Pfam" id="PF15985">
    <property type="entry name" value="KH_6"/>
    <property type="match status" value="1"/>
</dbReference>
<evidence type="ECO:0000256" key="3">
    <source>
        <dbReference type="ARBA" id="ARBA00022835"/>
    </source>
</evidence>
<evidence type="ECO:0000313" key="7">
    <source>
        <dbReference type="EMBL" id="QOR94517.1"/>
    </source>
</evidence>
<dbReference type="SMART" id="SM00322">
    <property type="entry name" value="KH"/>
    <property type="match status" value="1"/>
</dbReference>
<dbReference type="InterPro" id="IPR048565">
    <property type="entry name" value="S1_RRP4"/>
</dbReference>
<dbReference type="PANTHER" id="PTHR21321">
    <property type="entry name" value="PNAS-3 RELATED"/>
    <property type="match status" value="1"/>
</dbReference>
<dbReference type="GeneID" id="59453906"/>
<feature type="domain" description="K Homology" evidence="6">
    <location>
        <begin position="153"/>
        <end position="217"/>
    </location>
</feature>
<evidence type="ECO:0000259" key="6">
    <source>
        <dbReference type="SMART" id="SM00322"/>
    </source>
</evidence>
<dbReference type="GO" id="GO:0034475">
    <property type="term" value="P:U4 snRNA 3'-end processing"/>
    <property type="evidence" value="ECO:0007669"/>
    <property type="project" value="TreeGrafter"/>
</dbReference>
<dbReference type="Proteomes" id="UP000593766">
    <property type="component" value="Chromosome"/>
</dbReference>
<dbReference type="AlphaFoldDB" id="A0A7M1USL2"/>
<dbReference type="GO" id="GO:0000178">
    <property type="term" value="C:exosome (RNase complex)"/>
    <property type="evidence" value="ECO:0007669"/>
    <property type="project" value="UniProtKB-KW"/>
</dbReference>
<dbReference type="SUPFAM" id="SSF54791">
    <property type="entry name" value="Eukaryotic type KH-domain (KH-domain type I)"/>
    <property type="match status" value="1"/>
</dbReference>
<keyword evidence="8" id="KW-1185">Reference proteome</keyword>
<evidence type="ECO:0000256" key="1">
    <source>
        <dbReference type="ARBA" id="ARBA00009155"/>
    </source>
</evidence>
<comment type="subunit">
    <text evidence="5">Component of the archaeal exosome complex. Forms a trimer of Rrp4 and/or Csl4 subunits. The trimer associates with an hexameric ring-like arrangement composed of 3 Rrp41-Rrp42 heterodimers.</text>
</comment>
<dbReference type="GO" id="GO:0071034">
    <property type="term" value="P:CUT catabolic process"/>
    <property type="evidence" value="ECO:0007669"/>
    <property type="project" value="TreeGrafter"/>
</dbReference>
<dbReference type="PANTHER" id="PTHR21321:SF4">
    <property type="entry name" value="EXOSOME COMPLEX COMPONENT RRP4"/>
    <property type="match status" value="1"/>
</dbReference>
<dbReference type="InterPro" id="IPR036612">
    <property type="entry name" value="KH_dom_type_1_sf"/>
</dbReference>
<dbReference type="InterPro" id="IPR004087">
    <property type="entry name" value="KH_dom"/>
</dbReference>
<sequence length="248" mass="27361">MKLRVIVADRQLVRPGDTLAYIEEAGELIKFKKIPDKHVYIFENKIISDVVGVVSVNGEEIQVIPLEGVYIPRRDDLVIGIVENVGVTAWTLDIRSPYPGVLNAGEVIEGFNPLTHNLRNYLDIGDFVIGKIAVFDRTRDPVITVKGKGLGKITEGVVVDVKPSKVPRLIGKKGSMYNLLTSMSGCEITIAQNGFVWLKCPDENRAKVLIQAIKLIELKAHMRGLTEEVKMFLERKLGGGVGSSEQQA</sequence>
<dbReference type="GO" id="GO:0071051">
    <property type="term" value="P:poly(A)-dependent snoRNA 3'-end processing"/>
    <property type="evidence" value="ECO:0007669"/>
    <property type="project" value="TreeGrafter"/>
</dbReference>
<evidence type="ECO:0000313" key="8">
    <source>
        <dbReference type="Proteomes" id="UP000593766"/>
    </source>
</evidence>
<dbReference type="OrthoDB" id="35160at2157"/>
<dbReference type="GO" id="GO:0008143">
    <property type="term" value="F:poly(A) binding"/>
    <property type="evidence" value="ECO:0007669"/>
    <property type="project" value="InterPro"/>
</dbReference>
<dbReference type="Gene3D" id="2.40.50.140">
    <property type="entry name" value="Nucleic acid-binding proteins"/>
    <property type="match status" value="1"/>
</dbReference>
<reference evidence="7 8" key="1">
    <citation type="submission" date="2020-10" db="EMBL/GenBank/DDBJ databases">
        <title>Complete genome sequence of Thermosphaera aggregans strain 3507.</title>
        <authorList>
            <person name="Zayulina K.S."/>
            <person name="Elcheninov A.G."/>
            <person name="Toshchakov S.V."/>
            <person name="Kublanov I.V."/>
            <person name="Kochetkova T.V."/>
        </authorList>
    </citation>
    <scope>NUCLEOTIDE SEQUENCE [LARGE SCALE GENOMIC DNA]</scope>
    <source>
        <strain evidence="7 8">3507</strain>
    </source>
</reference>
<comment type="function">
    <text evidence="5">Non-catalytic component of the exosome, which is a complex involved in RNA degradation. Increases the RNA binding and the efficiency of RNA degradation. Confers strong poly(A) specificity to the exosome.</text>
</comment>
<dbReference type="CDD" id="cd22524">
    <property type="entry name" value="KH-I_Rrp4_prokar"/>
    <property type="match status" value="1"/>
</dbReference>